<evidence type="ECO:0000256" key="1">
    <source>
        <dbReference type="SAM" id="MobiDB-lite"/>
    </source>
</evidence>
<reference evidence="2 3" key="1">
    <citation type="submission" date="2017-08" db="EMBL/GenBank/DDBJ databases">
        <title>Harnessing the power of phylogenomics to disentangle the directionality and signatures of interkingdom host jumping in the parasitic fungal genus Tolypocladium.</title>
        <authorList>
            <person name="Quandt C.A."/>
            <person name="Patterson W."/>
            <person name="Spatafora J.W."/>
        </authorList>
    </citation>
    <scope>NUCLEOTIDE SEQUENCE [LARGE SCALE GENOMIC DNA]</scope>
    <source>
        <strain evidence="2 3">CBS 113982</strain>
    </source>
</reference>
<proteinExistence type="predicted"/>
<dbReference type="Proteomes" id="UP000236621">
    <property type="component" value="Unassembled WGS sequence"/>
</dbReference>
<feature type="region of interest" description="Disordered" evidence="1">
    <location>
        <begin position="1"/>
        <end position="83"/>
    </location>
</feature>
<feature type="compositionally biased region" description="Basic and acidic residues" evidence="1">
    <location>
        <begin position="51"/>
        <end position="83"/>
    </location>
</feature>
<gene>
    <name evidence="2" type="ORF">TCAP_04454</name>
</gene>
<evidence type="ECO:0000313" key="3">
    <source>
        <dbReference type="Proteomes" id="UP000236621"/>
    </source>
</evidence>
<name>A0A2K3QDJ5_9HYPO</name>
<organism evidence="2 3">
    <name type="scientific">Tolypocladium capitatum</name>
    <dbReference type="NCBI Taxonomy" id="45235"/>
    <lineage>
        <taxon>Eukaryota</taxon>
        <taxon>Fungi</taxon>
        <taxon>Dikarya</taxon>
        <taxon>Ascomycota</taxon>
        <taxon>Pezizomycotina</taxon>
        <taxon>Sordariomycetes</taxon>
        <taxon>Hypocreomycetidae</taxon>
        <taxon>Hypocreales</taxon>
        <taxon>Ophiocordycipitaceae</taxon>
        <taxon>Tolypocladium</taxon>
    </lineage>
</organism>
<protein>
    <submittedName>
        <fullName evidence="2">Uncharacterized protein</fullName>
    </submittedName>
</protein>
<feature type="region of interest" description="Disordered" evidence="1">
    <location>
        <begin position="127"/>
        <end position="184"/>
    </location>
</feature>
<keyword evidence="3" id="KW-1185">Reference proteome</keyword>
<accession>A0A2K3QDJ5</accession>
<dbReference type="EMBL" id="NRSZ01000704">
    <property type="protein sequence ID" value="PNY25610.1"/>
    <property type="molecule type" value="Genomic_DNA"/>
</dbReference>
<feature type="compositionally biased region" description="Basic and acidic residues" evidence="1">
    <location>
        <begin position="156"/>
        <end position="184"/>
    </location>
</feature>
<sequence>MNDEAGERQDESQHDEGEAQTSPVGAESQDKQHHRTRDVGRDGVQVRLHGRVAEPLDDLRQKQRDGLQGHAEADLNGQEGKRGGVLEDLERVLEVERLGDDRRRVNLDAVEGERFLVLAEEAGLGRARRQVPVRKDGERDGQGALDEEEVPPGIHVRLDVEDAKGEEPAEGIRDVGRGIEDGQA</sequence>
<feature type="compositionally biased region" description="Basic and acidic residues" evidence="1">
    <location>
        <begin position="1"/>
        <end position="17"/>
    </location>
</feature>
<dbReference type="AlphaFoldDB" id="A0A2K3QDJ5"/>
<feature type="non-terminal residue" evidence="2">
    <location>
        <position position="184"/>
    </location>
</feature>
<comment type="caution">
    <text evidence="2">The sequence shown here is derived from an EMBL/GenBank/DDBJ whole genome shotgun (WGS) entry which is preliminary data.</text>
</comment>
<evidence type="ECO:0000313" key="2">
    <source>
        <dbReference type="EMBL" id="PNY25610.1"/>
    </source>
</evidence>